<keyword evidence="5" id="KW-1185">Reference proteome</keyword>
<gene>
    <name evidence="4" type="ORF">JoomaDRAFT_2300</name>
</gene>
<dbReference type="InterPro" id="IPR013830">
    <property type="entry name" value="SGNH_hydro"/>
</dbReference>
<name>I3C6P5_9FLAO</name>
<feature type="domain" description="SGNH hydrolase-type esterase" evidence="3">
    <location>
        <begin position="188"/>
        <end position="374"/>
    </location>
</feature>
<dbReference type="Proteomes" id="UP000004690">
    <property type="component" value="Unassembled WGS sequence"/>
</dbReference>
<dbReference type="InterPro" id="IPR008979">
    <property type="entry name" value="Galactose-bd-like_sf"/>
</dbReference>
<evidence type="ECO:0000256" key="1">
    <source>
        <dbReference type="ARBA" id="ARBA00008668"/>
    </source>
</evidence>
<keyword evidence="2" id="KW-0378">Hydrolase</keyword>
<dbReference type="Gene3D" id="3.40.50.1110">
    <property type="entry name" value="SGNH hydrolase"/>
    <property type="match status" value="1"/>
</dbReference>
<dbReference type="EMBL" id="JH651379">
    <property type="protein sequence ID" value="EIJ39288.1"/>
    <property type="molecule type" value="Genomic_DNA"/>
</dbReference>
<dbReference type="PANTHER" id="PTHR43695">
    <property type="entry name" value="PUTATIVE (AFU_ORTHOLOGUE AFUA_2G17250)-RELATED"/>
    <property type="match status" value="1"/>
</dbReference>
<dbReference type="Pfam" id="PF13472">
    <property type="entry name" value="Lipase_GDSL_2"/>
    <property type="match status" value="1"/>
</dbReference>
<comment type="similarity">
    <text evidence="1">Belongs to the 'GDSL' lipolytic enzyme family.</text>
</comment>
<evidence type="ECO:0000313" key="5">
    <source>
        <dbReference type="Proteomes" id="UP000004690"/>
    </source>
</evidence>
<dbReference type="STRING" id="926559.JoomaDRAFT_2300"/>
<reference evidence="4 5" key="1">
    <citation type="submission" date="2012-02" db="EMBL/GenBank/DDBJ databases">
        <title>Improved High-Quality Draft genome of Joostella marina DSM 19592.</title>
        <authorList>
            <consortium name="US DOE Joint Genome Institute (JGI-PGF)"/>
            <person name="Lucas S."/>
            <person name="Copeland A."/>
            <person name="Lapidus A."/>
            <person name="Bruce D."/>
            <person name="Goodwin L."/>
            <person name="Pitluck S."/>
            <person name="Peters L."/>
            <person name="Chertkov O."/>
            <person name="Ovchinnikova G."/>
            <person name="Kyrpides N."/>
            <person name="Mavromatis K."/>
            <person name="Detter J.C."/>
            <person name="Han C."/>
            <person name="Land M."/>
            <person name="Hauser L."/>
            <person name="Markowitz V."/>
            <person name="Cheng J.-F."/>
            <person name="Hugenholtz P."/>
            <person name="Woyke T."/>
            <person name="Wu D."/>
            <person name="Tindall B."/>
            <person name="Brambilla E."/>
            <person name="Klenk H.-P."/>
            <person name="Eisen J.A."/>
        </authorList>
    </citation>
    <scope>NUCLEOTIDE SEQUENCE [LARGE SCALE GENOMIC DNA]</scope>
    <source>
        <strain evidence="4 5">DSM 19592</strain>
    </source>
</reference>
<protein>
    <submittedName>
        <fullName evidence="4">Lysophospholipase L1-like esterase</fullName>
    </submittedName>
</protein>
<proteinExistence type="inferred from homology"/>
<dbReference type="RefSeq" id="WP_008612679.1">
    <property type="nucleotide sequence ID" value="NZ_JH651379.1"/>
</dbReference>
<dbReference type="Gene3D" id="2.60.120.430">
    <property type="entry name" value="Galactose-binding lectin"/>
    <property type="match status" value="1"/>
</dbReference>
<dbReference type="PANTHER" id="PTHR43695:SF1">
    <property type="entry name" value="RHAMNOGALACTURONAN ACETYLESTERASE"/>
    <property type="match status" value="1"/>
</dbReference>
<dbReference type="SUPFAM" id="SSF52266">
    <property type="entry name" value="SGNH hydrolase"/>
    <property type="match status" value="1"/>
</dbReference>
<dbReference type="AlphaFoldDB" id="I3C6P5"/>
<accession>I3C6P5</accession>
<dbReference type="HOGENOM" id="CLU_037723_0_0_10"/>
<evidence type="ECO:0000313" key="4">
    <source>
        <dbReference type="EMBL" id="EIJ39288.1"/>
    </source>
</evidence>
<dbReference type="OrthoDB" id="9807041at2"/>
<dbReference type="eggNOG" id="COG2755">
    <property type="taxonomic scope" value="Bacteria"/>
</dbReference>
<dbReference type="CDD" id="cd01821">
    <property type="entry name" value="Rhamnogalacturan_acetylesterase_like"/>
    <property type="match status" value="1"/>
</dbReference>
<evidence type="ECO:0000259" key="3">
    <source>
        <dbReference type="Pfam" id="PF13472"/>
    </source>
</evidence>
<organism evidence="4 5">
    <name type="scientific">Galbibacter orientalis DSM 19592</name>
    <dbReference type="NCBI Taxonomy" id="926559"/>
    <lineage>
        <taxon>Bacteria</taxon>
        <taxon>Pseudomonadati</taxon>
        <taxon>Bacteroidota</taxon>
        <taxon>Flavobacteriia</taxon>
        <taxon>Flavobacteriales</taxon>
        <taxon>Flavobacteriaceae</taxon>
        <taxon>Galbibacter</taxon>
    </lineage>
</organism>
<dbReference type="InterPro" id="IPR037459">
    <property type="entry name" value="RhgT-like"/>
</dbReference>
<dbReference type="InterPro" id="IPR036514">
    <property type="entry name" value="SGNH_hydro_sf"/>
</dbReference>
<evidence type="ECO:0000256" key="2">
    <source>
        <dbReference type="ARBA" id="ARBA00022801"/>
    </source>
</evidence>
<sequence>MHIKQIRFFLIILIISNSTFGQNASIKELHYYFGTKESNNAVSVSHAKVFKENYGFDFQTSSFVKMKKHYMLATETVYFSIAIPDGNYKVTIKLGSETASTINTIKAESRRAMVCEEQTNAGEVISKTFAIDVKNAKINNTETVNLKDRERLALNWDEKLTLEFAKGTAVRELIITKIDAIKTLFLAGDSTVTDQDLSPWASWGQFITQYFNDEIVVANYASSGASLASFKGRKRWAKVLSLIKKGDYVMIEFGHNDEKRKGEGIGPWQSYSNLLKEYVKGAREKGAIPILITPTQRRWFDKNGKLNDTHGDYPAAMRKVAKDLNVALIDLTKMTTVLYESWGDEISRNAFVQYPAQTFPGQNKALEDNTHFNDFGANEIALCVVDGIGKNTTGLEKYLKKISNYTPDKPNNIKNWTFPMSPRFEAIKPDGN</sequence>
<dbReference type="GO" id="GO:0016788">
    <property type="term" value="F:hydrolase activity, acting on ester bonds"/>
    <property type="evidence" value="ECO:0007669"/>
    <property type="project" value="UniProtKB-ARBA"/>
</dbReference>
<dbReference type="SUPFAM" id="SSF49785">
    <property type="entry name" value="Galactose-binding domain-like"/>
    <property type="match status" value="1"/>
</dbReference>